<proteinExistence type="predicted"/>
<feature type="transmembrane region" description="Helical" evidence="2">
    <location>
        <begin position="87"/>
        <end position="113"/>
    </location>
</feature>
<reference evidence="3 4" key="1">
    <citation type="submission" date="2019-01" db="EMBL/GenBank/DDBJ databases">
        <title>Genome sequencing of the rare red list fungi Fomitopsis rosea.</title>
        <authorList>
            <person name="Buettner E."/>
            <person name="Kellner H."/>
        </authorList>
    </citation>
    <scope>NUCLEOTIDE SEQUENCE [LARGE SCALE GENOMIC DNA]</scope>
    <source>
        <strain evidence="3 4">DSM 105464</strain>
    </source>
</reference>
<keyword evidence="2" id="KW-0812">Transmembrane</keyword>
<keyword evidence="2" id="KW-0472">Membrane</keyword>
<accession>A0A4Y9Z482</accession>
<evidence type="ECO:0000256" key="1">
    <source>
        <dbReference type="SAM" id="MobiDB-lite"/>
    </source>
</evidence>
<feature type="transmembrane region" description="Helical" evidence="2">
    <location>
        <begin position="133"/>
        <end position="159"/>
    </location>
</feature>
<comment type="caution">
    <text evidence="3">The sequence shown here is derived from an EMBL/GenBank/DDBJ whole genome shotgun (WGS) entry which is preliminary data.</text>
</comment>
<evidence type="ECO:0000313" key="4">
    <source>
        <dbReference type="Proteomes" id="UP000298390"/>
    </source>
</evidence>
<evidence type="ECO:0000256" key="2">
    <source>
        <dbReference type="SAM" id="Phobius"/>
    </source>
</evidence>
<feature type="transmembrane region" description="Helical" evidence="2">
    <location>
        <begin position="210"/>
        <end position="231"/>
    </location>
</feature>
<keyword evidence="2" id="KW-1133">Transmembrane helix</keyword>
<name>A0A4Y9Z482_9APHY</name>
<dbReference type="Proteomes" id="UP000298390">
    <property type="component" value="Unassembled WGS sequence"/>
</dbReference>
<organism evidence="3 4">
    <name type="scientific">Rhodofomes roseus</name>
    <dbReference type="NCBI Taxonomy" id="34475"/>
    <lineage>
        <taxon>Eukaryota</taxon>
        <taxon>Fungi</taxon>
        <taxon>Dikarya</taxon>
        <taxon>Basidiomycota</taxon>
        <taxon>Agaricomycotina</taxon>
        <taxon>Agaricomycetes</taxon>
        <taxon>Polyporales</taxon>
        <taxon>Rhodofomes</taxon>
    </lineage>
</organism>
<gene>
    <name evidence="3" type="ORF">EVJ58_g300</name>
</gene>
<feature type="transmembrane region" description="Helical" evidence="2">
    <location>
        <begin position="180"/>
        <end position="204"/>
    </location>
</feature>
<dbReference type="EMBL" id="SEKV01000007">
    <property type="protein sequence ID" value="TFY69636.1"/>
    <property type="molecule type" value="Genomic_DNA"/>
</dbReference>
<protein>
    <submittedName>
        <fullName evidence="3">Uncharacterized protein</fullName>
    </submittedName>
</protein>
<sequence>MRSKALRVRGRDTYPESPGADDSEPSWLLPAMSSAAGINYSELLALYQENFVSNCAQVAVAAALAFEYALTVEQGIRILRGKKTATFWLFLLNQLVMYSSVMVTYISVGVPGLTFCDPISHFSMAFDKRYRTFPATFALIASRTCAIAGDVLVLLTTWYHAPRPAATLKRAFGSKMHTPFVVLLLRDGAFYFIVLLLITVAQIVVNNIEALSIGTVFLVPAMSVLVSRFLLDIYEAAEDAGQPSDRDFDSSTHYTLNTGIEFQMGDLECMDATIATNEIYSFPSHFTDSGLG</sequence>
<evidence type="ECO:0000313" key="3">
    <source>
        <dbReference type="EMBL" id="TFY69636.1"/>
    </source>
</evidence>
<feature type="region of interest" description="Disordered" evidence="1">
    <location>
        <begin position="1"/>
        <end position="25"/>
    </location>
</feature>
<dbReference type="AlphaFoldDB" id="A0A4Y9Z482"/>